<keyword evidence="2" id="KW-0812">Transmembrane</keyword>
<accession>A0A5Q2RI31</accession>
<evidence type="ECO:0008006" key="5">
    <source>
        <dbReference type="Google" id="ProtNLM"/>
    </source>
</evidence>
<protein>
    <recommendedName>
        <fullName evidence="5">Metal-dependent hydrolase</fullName>
    </recommendedName>
</protein>
<dbReference type="Proteomes" id="UP000334019">
    <property type="component" value="Chromosome"/>
</dbReference>
<sequence length="313" mass="36067">MCRVCSLRPKGRARLRGPMTATLRRPPEPVAPRHTSFELDTPRVHWLVDDAQATHTFNVGNLLFPTGERFFNDSLRNALPYVTDERIRTEIRGFLGQEVTHRNEHERCVARMEEYGIDFRRELELFESFRRRLNDRVNRLPEPFRKQAVLFMVATTAAAEHFTASLAGYVLADNTWADTDVDPEMAHLFLWHASEEIEHRHVAYDVYHHIGGGYLRRVAAMVPLAGLILVGWPLLTSEVMRRDPAAKGRWSWRAHVRSARRGEVFSLVRSAWDLRLYFHPNHHPGDLPGSLEQALEYLSTAPSVLGHRGPRRS</sequence>
<keyword evidence="4" id="KW-1185">Reference proteome</keyword>
<keyword evidence="2" id="KW-0472">Membrane</keyword>
<keyword evidence="2" id="KW-1133">Transmembrane helix</keyword>
<gene>
    <name evidence="3" type="ORF">GH723_02170</name>
</gene>
<dbReference type="PANTHER" id="PTHR39456:SF1">
    <property type="entry name" value="METAL-DEPENDENT HYDROLASE"/>
    <property type="match status" value="1"/>
</dbReference>
<reference evidence="3 4" key="1">
    <citation type="submission" date="2019-11" db="EMBL/GenBank/DDBJ databases">
        <authorList>
            <person name="He Y."/>
        </authorList>
    </citation>
    <scope>NUCLEOTIDE SEQUENCE [LARGE SCALE GENOMIC DNA]</scope>
    <source>
        <strain evidence="3 4">SCSIO 58843</strain>
    </source>
</reference>
<dbReference type="InterPro" id="IPR016516">
    <property type="entry name" value="UCP07580"/>
</dbReference>
<dbReference type="Pfam" id="PF10118">
    <property type="entry name" value="Metal_hydrol"/>
    <property type="match status" value="1"/>
</dbReference>
<evidence type="ECO:0000313" key="3">
    <source>
        <dbReference type="EMBL" id="QGG94006.1"/>
    </source>
</evidence>
<dbReference type="KEGG" id="atq:GH723_02170"/>
<organism evidence="3 4">
    <name type="scientific">Actinomarinicola tropica</name>
    <dbReference type="NCBI Taxonomy" id="2789776"/>
    <lineage>
        <taxon>Bacteria</taxon>
        <taxon>Bacillati</taxon>
        <taxon>Actinomycetota</taxon>
        <taxon>Acidimicrobiia</taxon>
        <taxon>Acidimicrobiales</taxon>
        <taxon>Iamiaceae</taxon>
        <taxon>Actinomarinicola</taxon>
    </lineage>
</organism>
<evidence type="ECO:0000256" key="1">
    <source>
        <dbReference type="SAM" id="MobiDB-lite"/>
    </source>
</evidence>
<evidence type="ECO:0000256" key="2">
    <source>
        <dbReference type="SAM" id="Phobius"/>
    </source>
</evidence>
<feature type="transmembrane region" description="Helical" evidence="2">
    <location>
        <begin position="214"/>
        <end position="235"/>
    </location>
</feature>
<feature type="region of interest" description="Disordered" evidence="1">
    <location>
        <begin position="15"/>
        <end position="35"/>
    </location>
</feature>
<dbReference type="PANTHER" id="PTHR39456">
    <property type="entry name" value="METAL-DEPENDENT HYDROLASE"/>
    <property type="match status" value="1"/>
</dbReference>
<dbReference type="PIRSF" id="PIRSF007580">
    <property type="entry name" value="UCP07580"/>
    <property type="match status" value="1"/>
</dbReference>
<feature type="transmembrane region" description="Helical" evidence="2">
    <location>
        <begin position="148"/>
        <end position="172"/>
    </location>
</feature>
<name>A0A5Q2RI31_9ACTN</name>
<dbReference type="EMBL" id="CP045851">
    <property type="protein sequence ID" value="QGG94006.1"/>
    <property type="molecule type" value="Genomic_DNA"/>
</dbReference>
<dbReference type="AlphaFoldDB" id="A0A5Q2RI31"/>
<evidence type="ECO:0000313" key="4">
    <source>
        <dbReference type="Proteomes" id="UP000334019"/>
    </source>
</evidence>
<proteinExistence type="predicted"/>